<dbReference type="CDD" id="cd06170">
    <property type="entry name" value="LuxR_C_like"/>
    <property type="match status" value="1"/>
</dbReference>
<keyword evidence="2" id="KW-0238">DNA-binding</keyword>
<dbReference type="PRINTS" id="PR00038">
    <property type="entry name" value="HTHLUXR"/>
</dbReference>
<dbReference type="InterPro" id="IPR000792">
    <property type="entry name" value="Tscrpt_reg_LuxR_C"/>
</dbReference>
<dbReference type="PROSITE" id="PS00622">
    <property type="entry name" value="HTH_LUXR_1"/>
    <property type="match status" value="1"/>
</dbReference>
<evidence type="ECO:0000256" key="2">
    <source>
        <dbReference type="ARBA" id="ARBA00023125"/>
    </source>
</evidence>
<keyword evidence="1" id="KW-0805">Transcription regulation</keyword>
<dbReference type="SUPFAM" id="SSF46894">
    <property type="entry name" value="C-terminal effector domain of the bipartite response regulators"/>
    <property type="match status" value="1"/>
</dbReference>
<protein>
    <submittedName>
        <fullName evidence="5">Helix-turn-helix transcriptional regulator</fullName>
    </submittedName>
</protein>
<dbReference type="SUPFAM" id="SSF55781">
    <property type="entry name" value="GAF domain-like"/>
    <property type="match status" value="1"/>
</dbReference>
<dbReference type="EMBL" id="BMKX01000003">
    <property type="protein sequence ID" value="GGJ59528.1"/>
    <property type="molecule type" value="Genomic_DNA"/>
</dbReference>
<evidence type="ECO:0000313" key="6">
    <source>
        <dbReference type="Proteomes" id="UP000606115"/>
    </source>
</evidence>
<dbReference type="PROSITE" id="PS50043">
    <property type="entry name" value="HTH_LUXR_2"/>
    <property type="match status" value="1"/>
</dbReference>
<evidence type="ECO:0000313" key="5">
    <source>
        <dbReference type="EMBL" id="GGJ59528.1"/>
    </source>
</evidence>
<sequence length="281" mass="30254">MMTGNAHEIALLERTLTTLVARTGFPVAFGGFAKPSGTELTSFAGTRTGALRGLVIKSGQGLGGLALARRQLTATGAYHESAEIIHSYDREVGGEGILALLAVPVVVDDRVRALIYAGVRNRTEMEHSTLSLAANAARRLAWELSVHEETQRRMAVHDSQRGPQTADTGPTQYDLAELYAELREISKLVSDPELATRIDVASALLRPVAEQPAIAGGTELSPRELDVVTHLALGKRNALIATHLGLAESTVKSYLASAMRKLEATNRFEVVLMARRQGLIR</sequence>
<accession>A0ABQ2DLS0</accession>
<feature type="domain" description="HTH luxR-type" evidence="4">
    <location>
        <begin position="213"/>
        <end position="278"/>
    </location>
</feature>
<evidence type="ECO:0000256" key="1">
    <source>
        <dbReference type="ARBA" id="ARBA00023015"/>
    </source>
</evidence>
<keyword evidence="3" id="KW-0804">Transcription</keyword>
<dbReference type="InterPro" id="IPR029016">
    <property type="entry name" value="GAF-like_dom_sf"/>
</dbReference>
<organism evidence="5 6">
    <name type="scientific">Glutamicibacter ardleyensis</name>
    <dbReference type="NCBI Taxonomy" id="225894"/>
    <lineage>
        <taxon>Bacteria</taxon>
        <taxon>Bacillati</taxon>
        <taxon>Actinomycetota</taxon>
        <taxon>Actinomycetes</taxon>
        <taxon>Micrococcales</taxon>
        <taxon>Micrococcaceae</taxon>
        <taxon>Glutamicibacter</taxon>
    </lineage>
</organism>
<dbReference type="PANTHER" id="PTHR44688:SF16">
    <property type="entry name" value="DNA-BINDING TRANSCRIPTIONAL ACTIVATOR DEVR_DOSR"/>
    <property type="match status" value="1"/>
</dbReference>
<evidence type="ECO:0000259" key="4">
    <source>
        <dbReference type="PROSITE" id="PS50043"/>
    </source>
</evidence>
<dbReference type="SMART" id="SM00421">
    <property type="entry name" value="HTH_LUXR"/>
    <property type="match status" value="1"/>
</dbReference>
<proteinExistence type="predicted"/>
<dbReference type="Gene3D" id="3.30.450.40">
    <property type="match status" value="1"/>
</dbReference>
<gene>
    <name evidence="5" type="ORF">GCM10007173_17970</name>
</gene>
<dbReference type="InterPro" id="IPR016032">
    <property type="entry name" value="Sig_transdc_resp-reg_C-effctor"/>
</dbReference>
<dbReference type="PANTHER" id="PTHR44688">
    <property type="entry name" value="DNA-BINDING TRANSCRIPTIONAL ACTIVATOR DEVR_DOSR"/>
    <property type="match status" value="1"/>
</dbReference>
<dbReference type="Pfam" id="PF00196">
    <property type="entry name" value="GerE"/>
    <property type="match status" value="1"/>
</dbReference>
<dbReference type="Gene3D" id="1.10.10.10">
    <property type="entry name" value="Winged helix-like DNA-binding domain superfamily/Winged helix DNA-binding domain"/>
    <property type="match status" value="1"/>
</dbReference>
<dbReference type="InterPro" id="IPR036388">
    <property type="entry name" value="WH-like_DNA-bd_sf"/>
</dbReference>
<evidence type="ECO:0000256" key="3">
    <source>
        <dbReference type="ARBA" id="ARBA00023163"/>
    </source>
</evidence>
<comment type="caution">
    <text evidence="5">The sequence shown here is derived from an EMBL/GenBank/DDBJ whole genome shotgun (WGS) entry which is preliminary data.</text>
</comment>
<keyword evidence="6" id="KW-1185">Reference proteome</keyword>
<reference evidence="6" key="1">
    <citation type="journal article" date="2019" name="Int. J. Syst. Evol. Microbiol.">
        <title>The Global Catalogue of Microorganisms (GCM) 10K type strain sequencing project: providing services to taxonomists for standard genome sequencing and annotation.</title>
        <authorList>
            <consortium name="The Broad Institute Genomics Platform"/>
            <consortium name="The Broad Institute Genome Sequencing Center for Infectious Disease"/>
            <person name="Wu L."/>
            <person name="Ma J."/>
        </authorList>
    </citation>
    <scope>NUCLEOTIDE SEQUENCE [LARGE SCALE GENOMIC DNA]</scope>
    <source>
        <strain evidence="6">CGMCC 1.3685</strain>
    </source>
</reference>
<dbReference type="Proteomes" id="UP000606115">
    <property type="component" value="Unassembled WGS sequence"/>
</dbReference>
<name>A0ABQ2DLS0_9MICC</name>